<evidence type="ECO:0000313" key="3">
    <source>
        <dbReference type="EMBL" id="GAA3589718.1"/>
    </source>
</evidence>
<dbReference type="PANTHER" id="PTHR38593">
    <property type="entry name" value="BLR2558 PROTEIN"/>
    <property type="match status" value="1"/>
</dbReference>
<evidence type="ECO:0000313" key="4">
    <source>
        <dbReference type="Proteomes" id="UP001500630"/>
    </source>
</evidence>
<keyword evidence="1" id="KW-0732">Signal</keyword>
<sequence length="181" mass="19159">MRTRLTLLPAAVALAVLTGCAAEMVTDTAALAPHTDTHPSEQDEAWMRTIHEGNLAEVQAGRLAQGKGTTREIKSIGKMLLDDHTKLDTKVTKAATQLGVELPTSPTAEQRAEVVRLRDATGKDFDLDFAAGMTKAHTKALAATKKEVSSGSSPAVVALAKSTVPVLQQHLSALRKARSAE</sequence>
<evidence type="ECO:0000256" key="1">
    <source>
        <dbReference type="SAM" id="SignalP"/>
    </source>
</evidence>
<protein>
    <submittedName>
        <fullName evidence="3">DUF4142 domain-containing protein</fullName>
    </submittedName>
</protein>
<dbReference type="EMBL" id="BAABDQ010000025">
    <property type="protein sequence ID" value="GAA3589718.1"/>
    <property type="molecule type" value="Genomic_DNA"/>
</dbReference>
<dbReference type="Pfam" id="PF13628">
    <property type="entry name" value="DUF4142"/>
    <property type="match status" value="1"/>
</dbReference>
<feature type="domain" description="DUF4142" evidence="2">
    <location>
        <begin position="42"/>
        <end position="175"/>
    </location>
</feature>
<dbReference type="PROSITE" id="PS51257">
    <property type="entry name" value="PROKAR_LIPOPROTEIN"/>
    <property type="match status" value="1"/>
</dbReference>
<feature type="signal peptide" evidence="1">
    <location>
        <begin position="1"/>
        <end position="21"/>
    </location>
</feature>
<dbReference type="RefSeq" id="WP_345571134.1">
    <property type="nucleotide sequence ID" value="NZ_BAABDQ010000025.1"/>
</dbReference>
<feature type="chain" id="PRO_5047279893" evidence="1">
    <location>
        <begin position="22"/>
        <end position="181"/>
    </location>
</feature>
<dbReference type="InterPro" id="IPR012347">
    <property type="entry name" value="Ferritin-like"/>
</dbReference>
<dbReference type="PANTHER" id="PTHR38593:SF1">
    <property type="entry name" value="BLR2558 PROTEIN"/>
    <property type="match status" value="1"/>
</dbReference>
<reference evidence="4" key="1">
    <citation type="journal article" date="2019" name="Int. J. Syst. Evol. Microbiol.">
        <title>The Global Catalogue of Microorganisms (GCM) 10K type strain sequencing project: providing services to taxonomists for standard genome sequencing and annotation.</title>
        <authorList>
            <consortium name="The Broad Institute Genomics Platform"/>
            <consortium name="The Broad Institute Genome Sequencing Center for Infectious Disease"/>
            <person name="Wu L."/>
            <person name="Ma J."/>
        </authorList>
    </citation>
    <scope>NUCLEOTIDE SEQUENCE [LARGE SCALE GENOMIC DNA]</scope>
    <source>
        <strain evidence="4">JCM 17326</strain>
    </source>
</reference>
<name>A0ABP6YVC8_9ACTN</name>
<gene>
    <name evidence="3" type="ORF">GCM10022419_085240</name>
</gene>
<dbReference type="Gene3D" id="1.20.1260.10">
    <property type="match status" value="1"/>
</dbReference>
<dbReference type="Proteomes" id="UP001500630">
    <property type="component" value="Unassembled WGS sequence"/>
</dbReference>
<proteinExistence type="predicted"/>
<accession>A0ABP6YVC8</accession>
<evidence type="ECO:0000259" key="2">
    <source>
        <dbReference type="Pfam" id="PF13628"/>
    </source>
</evidence>
<organism evidence="3 4">
    <name type="scientific">Nonomuraea rosea</name>
    <dbReference type="NCBI Taxonomy" id="638574"/>
    <lineage>
        <taxon>Bacteria</taxon>
        <taxon>Bacillati</taxon>
        <taxon>Actinomycetota</taxon>
        <taxon>Actinomycetes</taxon>
        <taxon>Streptosporangiales</taxon>
        <taxon>Streptosporangiaceae</taxon>
        <taxon>Nonomuraea</taxon>
    </lineage>
</organism>
<dbReference type="InterPro" id="IPR025419">
    <property type="entry name" value="DUF4142"/>
</dbReference>
<comment type="caution">
    <text evidence="3">The sequence shown here is derived from an EMBL/GenBank/DDBJ whole genome shotgun (WGS) entry which is preliminary data.</text>
</comment>
<keyword evidence="4" id="KW-1185">Reference proteome</keyword>